<dbReference type="InterPro" id="IPR001608">
    <property type="entry name" value="Ala_racemase_N"/>
</dbReference>
<gene>
    <name evidence="4" type="ORF">BCAL0864</name>
</gene>
<accession>B4EBB5</accession>
<dbReference type="Pfam" id="PF14031">
    <property type="entry name" value="D-ser_dehydrat"/>
    <property type="match status" value="1"/>
</dbReference>
<keyword evidence="2" id="KW-0456">Lyase</keyword>
<dbReference type="SUPFAM" id="SSF51419">
    <property type="entry name" value="PLP-binding barrel"/>
    <property type="match status" value="1"/>
</dbReference>
<dbReference type="InterPro" id="IPR029066">
    <property type="entry name" value="PLP-binding_barrel"/>
</dbReference>
<dbReference type="Gene3D" id="3.20.20.10">
    <property type="entry name" value="Alanine racemase"/>
    <property type="match status" value="1"/>
</dbReference>
<comment type="similarity">
    <text evidence="1">Belongs to the DSD1 family.</text>
</comment>
<dbReference type="PANTHER" id="PTHR28004:SF8">
    <property type="entry name" value="D-SERINE DEAMINASE"/>
    <property type="match status" value="1"/>
</dbReference>
<proteinExistence type="inferred from homology"/>
<name>B4EBB5_BURCJ</name>
<dbReference type="Pfam" id="PF01168">
    <property type="entry name" value="Ala_racemase_N"/>
    <property type="match status" value="1"/>
</dbReference>
<dbReference type="GO" id="GO:0016829">
    <property type="term" value="F:lyase activity"/>
    <property type="evidence" value="ECO:0007669"/>
    <property type="project" value="UniProtKB-KW"/>
</dbReference>
<dbReference type="KEGG" id="bcj:BCAL0864"/>
<evidence type="ECO:0000313" key="5">
    <source>
        <dbReference type="Proteomes" id="UP000001035"/>
    </source>
</evidence>
<dbReference type="HOGENOM" id="CLU_031639_3_0_4"/>
<feature type="domain" description="D-serine dehydratase-like" evidence="3">
    <location>
        <begin position="317"/>
        <end position="419"/>
    </location>
</feature>
<evidence type="ECO:0000259" key="3">
    <source>
        <dbReference type="SMART" id="SM01119"/>
    </source>
</evidence>
<evidence type="ECO:0000256" key="1">
    <source>
        <dbReference type="ARBA" id="ARBA00005323"/>
    </source>
</evidence>
<dbReference type="eggNOG" id="COG3616">
    <property type="taxonomic scope" value="Bacteria"/>
</dbReference>
<sequence length="432" mass="47228">MMERDDMKVTNYQEATIDPFGKGLGNLPSASVPLGDAGRLEWNLLAEDVSLPAAVLYEDRVEHNLNWMQAFVQKYGVKFAPHGKTTMAPQLFRRQLDAGAWGITLATAHQTQAAYHGGVRRVLLANQLVGRQNMTIIAGLLSDPDFEFFCLVDSAESVDQLGRFFGAAQKSLNVLIELGVPGGRAGVRDAAQREAVLAAIARYPDTLKLAGIELYEGVLKEEGEIRAFLQQAVALTRELAEAGRFARTPAILSGAGSAWYDVVAEEFRKASDAGFAEVVLRPGCYLTHDVGIYKKAQSDVFARNPIARSMGEGLLPALQLWAYVQSVPEPDRAIVALGKRDAAFDAGLPEPARHFRPGRDSAPRDVAATEGWAVTGMMDQHAYLQIPPGADVKVGDMVAFDISHPCLTFDKWRQVLVLDPQFRVTEVVETFF</sequence>
<organism evidence="4 5">
    <name type="scientific">Burkholderia cenocepacia (strain ATCC BAA-245 / DSM 16553 / LMG 16656 / NCTC 13227 / J2315 / CF5610)</name>
    <name type="common">Burkholderia cepacia (strain J2315)</name>
    <dbReference type="NCBI Taxonomy" id="216591"/>
    <lineage>
        <taxon>Bacteria</taxon>
        <taxon>Pseudomonadati</taxon>
        <taxon>Pseudomonadota</taxon>
        <taxon>Betaproteobacteria</taxon>
        <taxon>Burkholderiales</taxon>
        <taxon>Burkholderiaceae</taxon>
        <taxon>Burkholderia</taxon>
        <taxon>Burkholderia cepacia complex</taxon>
    </lineage>
</organism>
<dbReference type="SMART" id="SM01119">
    <property type="entry name" value="D-ser_dehydrat"/>
    <property type="match status" value="1"/>
</dbReference>
<dbReference type="CDD" id="cd06818">
    <property type="entry name" value="PLPDE_III_cryptic_DSD"/>
    <property type="match status" value="1"/>
</dbReference>
<keyword evidence="5" id="KW-1185">Reference proteome</keyword>
<dbReference type="InterPro" id="IPR026956">
    <property type="entry name" value="D-ser_dehydrat-like_dom"/>
</dbReference>
<dbReference type="InterPro" id="IPR051466">
    <property type="entry name" value="D-amino_acid_metab_enzyme"/>
</dbReference>
<reference evidence="4 5" key="1">
    <citation type="journal article" date="2009" name="J. Bacteriol.">
        <title>The genome of Burkholderia cenocepacia J2315, an epidemic pathogen of cystic fibrosis patients.</title>
        <authorList>
            <person name="Holden M.T."/>
            <person name="Seth-Smith H.M."/>
            <person name="Crossman L.C."/>
            <person name="Sebaihia M."/>
            <person name="Bentley S.D."/>
            <person name="Cerdeno-Tarraga A.M."/>
            <person name="Thomson N.R."/>
            <person name="Bason N."/>
            <person name="Quail M.A."/>
            <person name="Sharp S."/>
            <person name="Cherevach I."/>
            <person name="Churcher C."/>
            <person name="Goodhead I."/>
            <person name="Hauser H."/>
            <person name="Holroyd N."/>
            <person name="Mungall K."/>
            <person name="Scott P."/>
            <person name="Walker D."/>
            <person name="White B."/>
            <person name="Rose H."/>
            <person name="Iversen P."/>
            <person name="Mil-Homens D."/>
            <person name="Rocha E.P."/>
            <person name="Fialho A.M."/>
            <person name="Baldwin A."/>
            <person name="Dowson C."/>
            <person name="Barrell B.G."/>
            <person name="Govan J.R."/>
            <person name="Vandamme P."/>
            <person name="Hart C.A."/>
            <person name="Mahenthiralingam E."/>
            <person name="Parkhill J."/>
        </authorList>
    </citation>
    <scope>NUCLEOTIDE SEQUENCE [LARGE SCALE GENOMIC DNA]</scope>
    <source>
        <strain evidence="5">ATCC BAA-245 / DSM 16553 / LMG 16656 / NCTC 13227 / J2315 / CF5610</strain>
    </source>
</reference>
<evidence type="ECO:0000313" key="4">
    <source>
        <dbReference type="EMBL" id="CAR51170.1"/>
    </source>
</evidence>
<dbReference type="PANTHER" id="PTHR28004">
    <property type="entry name" value="ZGC:162816-RELATED"/>
    <property type="match status" value="1"/>
</dbReference>
<dbReference type="AlphaFoldDB" id="B4EBB5"/>
<dbReference type="Proteomes" id="UP000001035">
    <property type="component" value="Chromosome 1"/>
</dbReference>
<dbReference type="EMBL" id="AM747720">
    <property type="protein sequence ID" value="CAR51170.1"/>
    <property type="molecule type" value="Genomic_DNA"/>
</dbReference>
<dbReference type="InterPro" id="IPR042208">
    <property type="entry name" value="D-ser_dehydrat-like_sf"/>
</dbReference>
<protein>
    <recommendedName>
        <fullName evidence="3">D-serine dehydratase-like domain-containing protein</fullName>
    </recommendedName>
</protein>
<evidence type="ECO:0000256" key="2">
    <source>
        <dbReference type="ARBA" id="ARBA00023239"/>
    </source>
</evidence>
<dbReference type="Gene3D" id="2.40.37.20">
    <property type="entry name" value="D-serine dehydratase-like domain"/>
    <property type="match status" value="1"/>
</dbReference>